<evidence type="ECO:0000313" key="3">
    <source>
        <dbReference type="EMBL" id="CAD8047522.1"/>
    </source>
</evidence>
<organism evidence="3 4">
    <name type="scientific">Paramecium primaurelia</name>
    <dbReference type="NCBI Taxonomy" id="5886"/>
    <lineage>
        <taxon>Eukaryota</taxon>
        <taxon>Sar</taxon>
        <taxon>Alveolata</taxon>
        <taxon>Ciliophora</taxon>
        <taxon>Intramacronucleata</taxon>
        <taxon>Oligohymenophorea</taxon>
        <taxon>Peniculida</taxon>
        <taxon>Parameciidae</taxon>
        <taxon>Paramecium</taxon>
    </lineage>
</organism>
<feature type="compositionally biased region" description="Polar residues" evidence="1">
    <location>
        <begin position="39"/>
        <end position="59"/>
    </location>
</feature>
<proteinExistence type="predicted"/>
<accession>A0A8S1JXP2</accession>
<gene>
    <name evidence="3" type="ORF">PPRIM_AZ9-3.1.T0110471</name>
</gene>
<dbReference type="Proteomes" id="UP000688137">
    <property type="component" value="Unassembled WGS sequence"/>
</dbReference>
<dbReference type="EMBL" id="CAJJDM010000008">
    <property type="protein sequence ID" value="CAD8047522.1"/>
    <property type="molecule type" value="Genomic_DNA"/>
</dbReference>
<dbReference type="CDD" id="cd00143">
    <property type="entry name" value="PP2Cc"/>
    <property type="match status" value="1"/>
</dbReference>
<dbReference type="FunFam" id="3.60.40.10:FF:000085">
    <property type="entry name" value="Uncharacterized protein"/>
    <property type="match status" value="1"/>
</dbReference>
<feature type="region of interest" description="Disordered" evidence="1">
    <location>
        <begin position="96"/>
        <end position="118"/>
    </location>
</feature>
<feature type="compositionally biased region" description="Low complexity" evidence="1">
    <location>
        <begin position="14"/>
        <end position="24"/>
    </location>
</feature>
<dbReference type="GO" id="GO:0004722">
    <property type="term" value="F:protein serine/threonine phosphatase activity"/>
    <property type="evidence" value="ECO:0007669"/>
    <property type="project" value="InterPro"/>
</dbReference>
<protein>
    <recommendedName>
        <fullName evidence="2">PPM-type phosphatase domain-containing protein</fullName>
    </recommendedName>
</protein>
<dbReference type="PANTHER" id="PTHR47992">
    <property type="entry name" value="PROTEIN PHOSPHATASE"/>
    <property type="match status" value="1"/>
</dbReference>
<feature type="domain" description="PPM-type phosphatase" evidence="2">
    <location>
        <begin position="231"/>
        <end position="524"/>
    </location>
</feature>
<dbReference type="PROSITE" id="PS51746">
    <property type="entry name" value="PPM_2"/>
    <property type="match status" value="1"/>
</dbReference>
<sequence>MNPVRVFPIKFNESQQQSNNQQSSAGSPQLKKKQGQQQPSERSNVINMSPVINGQQQNKSKMQLKRYQTASNGIQDDKVKIIQQQRLTLVQPSSYSPKKRVISSNQQEVPSPTKLPNLKKVENTTSQDILQKIDLGLAQKRSKRTDASNEVTPSSRAQIIKLLQDTSPKQKVNVSRAKMASQTIDQDTSIKPKMPQQMVMLHGRSTSQATLVNNVTNEYEMQDYVQLFFSKSQAGQNGNGQTKTNQDSVIITNNLGGIKNRYIFSVCDGHGVYGHYVSQLVKKVLPTLIDQSIKTFIGKQEQDISEVYEQEIHKVLNSSFNKMTKDLQNSGIDITFSGTTCSLVFLSGPHLWCANIGDSRSIFIEQQNFNKWNVVELSNDHKPDLPSEFKRIISNRGRVEPYMTETGEKIGPARVWLQHEQIPGLAMSRSFGDYVASTVGVTAEPEIIHHKMEANCAFLVVASDGVWEFFSNEEIQKIVISHWSPNMSAKKIDEICEIIVRESTKRWQEEDEVIDDISIVIAYLHRQ</sequence>
<evidence type="ECO:0000313" key="4">
    <source>
        <dbReference type="Proteomes" id="UP000688137"/>
    </source>
</evidence>
<keyword evidence="4" id="KW-1185">Reference proteome</keyword>
<feature type="region of interest" description="Disordered" evidence="1">
    <location>
        <begin position="10"/>
        <end position="59"/>
    </location>
</feature>
<dbReference type="OMA" id="PVINGQQ"/>
<dbReference type="SMART" id="SM00332">
    <property type="entry name" value="PP2Cc"/>
    <property type="match status" value="1"/>
</dbReference>
<evidence type="ECO:0000256" key="1">
    <source>
        <dbReference type="SAM" id="MobiDB-lite"/>
    </source>
</evidence>
<dbReference type="InterPro" id="IPR001932">
    <property type="entry name" value="PPM-type_phosphatase-like_dom"/>
</dbReference>
<dbReference type="Pfam" id="PF00481">
    <property type="entry name" value="PP2C"/>
    <property type="match status" value="1"/>
</dbReference>
<dbReference type="InterPro" id="IPR015655">
    <property type="entry name" value="PP2C"/>
</dbReference>
<dbReference type="AlphaFoldDB" id="A0A8S1JXP2"/>
<feature type="compositionally biased region" description="Polar residues" evidence="1">
    <location>
        <begin position="96"/>
        <end position="110"/>
    </location>
</feature>
<reference evidence="3" key="1">
    <citation type="submission" date="2021-01" db="EMBL/GenBank/DDBJ databases">
        <authorList>
            <consortium name="Genoscope - CEA"/>
            <person name="William W."/>
        </authorList>
    </citation>
    <scope>NUCLEOTIDE SEQUENCE</scope>
</reference>
<comment type="caution">
    <text evidence="3">The sequence shown here is derived from an EMBL/GenBank/DDBJ whole genome shotgun (WGS) entry which is preliminary data.</text>
</comment>
<name>A0A8S1JXP2_PARPR</name>
<evidence type="ECO:0000259" key="2">
    <source>
        <dbReference type="PROSITE" id="PS51746"/>
    </source>
</evidence>